<dbReference type="PANTHER" id="PTHR13112:SF0">
    <property type="entry name" value="FI21285P1"/>
    <property type="match status" value="1"/>
</dbReference>
<evidence type="ECO:0000256" key="1">
    <source>
        <dbReference type="ARBA" id="ARBA00004123"/>
    </source>
</evidence>
<keyword evidence="4" id="KW-0539">Nucleus</keyword>
<gene>
    <name evidence="7" type="primary">g8822</name>
    <name evidence="7" type="ORF">VP750_LOCUS7922</name>
</gene>
<evidence type="ECO:0000313" key="8">
    <source>
        <dbReference type="Proteomes" id="UP001497392"/>
    </source>
</evidence>
<comment type="subcellular location">
    <subcellularLocation>
        <location evidence="1">Nucleus</location>
    </subcellularLocation>
</comment>
<protein>
    <submittedName>
        <fullName evidence="7">G8822 protein</fullName>
    </submittedName>
</protein>
<sequence>MDRKKVVIRKLPPNVPEEDVRQLVQTASSGRFSWFSFIQGKTSVKKTVNSRCYVCLDNPADIPAFKAAVEKQVFVTDRGAQFRGSVEFAPFQGVPPAKVKRDPREGSLHKDPEYIAFVERLNADPQPESKPEAPAVAAKGQIKPVTALMAFLQEQHARKKHGAAIAARSRRERGRESRTLPVQTTLMDADRDDPEDYNRSGALLAASSAAKQEKEPSKTSSPAPGRPAVRSRRDASRDQARQGQDSGSTAERGVQMPLKDAKPERIKAGFQVYQPGRSKRPGQPSETSAGE</sequence>
<dbReference type="CDD" id="cd12455">
    <property type="entry name" value="RRM_like_Smg4_UPF3"/>
    <property type="match status" value="1"/>
</dbReference>
<evidence type="ECO:0000256" key="5">
    <source>
        <dbReference type="SAM" id="MobiDB-lite"/>
    </source>
</evidence>
<dbReference type="InterPro" id="IPR005120">
    <property type="entry name" value="UPF3_dom"/>
</dbReference>
<dbReference type="InterPro" id="IPR035979">
    <property type="entry name" value="RBD_domain_sf"/>
</dbReference>
<evidence type="ECO:0000256" key="3">
    <source>
        <dbReference type="ARBA" id="ARBA00023161"/>
    </source>
</evidence>
<keyword evidence="3" id="KW-0866">Nonsense-mediated mRNA decay</keyword>
<dbReference type="InterPro" id="IPR012677">
    <property type="entry name" value="Nucleotide-bd_a/b_plait_sf"/>
</dbReference>
<dbReference type="Gene3D" id="3.30.70.330">
    <property type="match status" value="1"/>
</dbReference>
<comment type="similarity">
    <text evidence="2">Belongs to the RENT3 family.</text>
</comment>
<dbReference type="InterPro" id="IPR039722">
    <property type="entry name" value="Upf3"/>
</dbReference>
<feature type="compositionally biased region" description="Basic residues" evidence="5">
    <location>
        <begin position="159"/>
        <end position="172"/>
    </location>
</feature>
<dbReference type="Pfam" id="PF03467">
    <property type="entry name" value="Smg4_UPF3"/>
    <property type="match status" value="1"/>
</dbReference>
<evidence type="ECO:0000313" key="7">
    <source>
        <dbReference type="EMBL" id="CAL5226016.1"/>
    </source>
</evidence>
<feature type="region of interest" description="Disordered" evidence="5">
    <location>
        <begin position="159"/>
        <end position="291"/>
    </location>
</feature>
<evidence type="ECO:0000256" key="4">
    <source>
        <dbReference type="ARBA" id="ARBA00023242"/>
    </source>
</evidence>
<organism evidence="7 8">
    <name type="scientific">Coccomyxa viridis</name>
    <dbReference type="NCBI Taxonomy" id="1274662"/>
    <lineage>
        <taxon>Eukaryota</taxon>
        <taxon>Viridiplantae</taxon>
        <taxon>Chlorophyta</taxon>
        <taxon>core chlorophytes</taxon>
        <taxon>Trebouxiophyceae</taxon>
        <taxon>Trebouxiophyceae incertae sedis</taxon>
        <taxon>Coccomyxaceae</taxon>
        <taxon>Coccomyxa</taxon>
    </lineage>
</organism>
<evidence type="ECO:0000259" key="6">
    <source>
        <dbReference type="Pfam" id="PF03467"/>
    </source>
</evidence>
<evidence type="ECO:0000256" key="2">
    <source>
        <dbReference type="ARBA" id="ARBA00005991"/>
    </source>
</evidence>
<feature type="compositionally biased region" description="Basic and acidic residues" evidence="5">
    <location>
        <begin position="231"/>
        <end position="240"/>
    </location>
</feature>
<dbReference type="PANTHER" id="PTHR13112">
    <property type="entry name" value="UPF3 REGULATOR OF NONSENSE TRANSCRIPTS-LIKE PROTEIN"/>
    <property type="match status" value="1"/>
</dbReference>
<keyword evidence="8" id="KW-1185">Reference proteome</keyword>
<accession>A0ABP1G5G6</accession>
<name>A0ABP1G5G6_9CHLO</name>
<reference evidence="7 8" key="1">
    <citation type="submission" date="2024-06" db="EMBL/GenBank/DDBJ databases">
        <authorList>
            <person name="Kraege A."/>
            <person name="Thomma B."/>
        </authorList>
    </citation>
    <scope>NUCLEOTIDE SEQUENCE [LARGE SCALE GENOMIC DNA]</scope>
</reference>
<dbReference type="Proteomes" id="UP001497392">
    <property type="component" value="Unassembled WGS sequence"/>
</dbReference>
<proteinExistence type="inferred from homology"/>
<dbReference type="SUPFAM" id="SSF54928">
    <property type="entry name" value="RNA-binding domain, RBD"/>
    <property type="match status" value="1"/>
</dbReference>
<feature type="domain" description="UPF3" evidence="6">
    <location>
        <begin position="3"/>
        <end position="156"/>
    </location>
</feature>
<dbReference type="EMBL" id="CAXHTA020000015">
    <property type="protein sequence ID" value="CAL5226016.1"/>
    <property type="molecule type" value="Genomic_DNA"/>
</dbReference>
<comment type="caution">
    <text evidence="7">The sequence shown here is derived from an EMBL/GenBank/DDBJ whole genome shotgun (WGS) entry which is preliminary data.</text>
</comment>